<keyword evidence="6 10" id="KW-0472">Membrane</keyword>
<dbReference type="Pfam" id="PF03137">
    <property type="entry name" value="OATP"/>
    <property type="match status" value="2"/>
</dbReference>
<keyword evidence="4 10" id="KW-0812">Transmembrane</keyword>
<dbReference type="SUPFAM" id="SSF103473">
    <property type="entry name" value="MFS general substrate transporter"/>
    <property type="match status" value="1"/>
</dbReference>
<feature type="transmembrane region" description="Helical" evidence="10">
    <location>
        <begin position="404"/>
        <end position="429"/>
    </location>
</feature>
<comment type="similarity">
    <text evidence="2">Belongs to the organo anion transporter (TC 2.A.60) family.</text>
</comment>
<feature type="compositionally biased region" description="Basic and acidic residues" evidence="9">
    <location>
        <begin position="1"/>
        <end position="15"/>
    </location>
</feature>
<dbReference type="OMA" id="CMELIIV"/>
<evidence type="ECO:0000256" key="7">
    <source>
        <dbReference type="ARBA" id="ARBA00023157"/>
    </source>
</evidence>
<evidence type="ECO:0000256" key="1">
    <source>
        <dbReference type="ARBA" id="ARBA00004651"/>
    </source>
</evidence>
<feature type="transmembrane region" description="Helical" evidence="10">
    <location>
        <begin position="773"/>
        <end position="793"/>
    </location>
</feature>
<dbReference type="EMBL" id="VCGU01000008">
    <property type="protein sequence ID" value="TRY71469.1"/>
    <property type="molecule type" value="Genomic_DNA"/>
</dbReference>
<dbReference type="InterPro" id="IPR002350">
    <property type="entry name" value="Kazal_dom"/>
</dbReference>
<feature type="transmembrane region" description="Helical" evidence="10">
    <location>
        <begin position="999"/>
        <end position="1020"/>
    </location>
</feature>
<dbReference type="GO" id="GO:0043252">
    <property type="term" value="P:sodium-independent organic anion transport"/>
    <property type="evidence" value="ECO:0007669"/>
    <property type="project" value="TreeGrafter"/>
</dbReference>
<accession>A0A553P1A9</accession>
<name>A0A553P1A9_TIGCA</name>
<evidence type="ECO:0000256" key="5">
    <source>
        <dbReference type="ARBA" id="ARBA00022989"/>
    </source>
</evidence>
<organism evidence="12 13">
    <name type="scientific">Tigriopus californicus</name>
    <name type="common">Marine copepod</name>
    <dbReference type="NCBI Taxonomy" id="6832"/>
    <lineage>
        <taxon>Eukaryota</taxon>
        <taxon>Metazoa</taxon>
        <taxon>Ecdysozoa</taxon>
        <taxon>Arthropoda</taxon>
        <taxon>Crustacea</taxon>
        <taxon>Multicrustacea</taxon>
        <taxon>Hexanauplia</taxon>
        <taxon>Copepoda</taxon>
        <taxon>Harpacticoida</taxon>
        <taxon>Harpacticidae</taxon>
        <taxon>Tigriopus</taxon>
    </lineage>
</organism>
<feature type="transmembrane region" description="Helical" evidence="10">
    <location>
        <begin position="743"/>
        <end position="761"/>
    </location>
</feature>
<evidence type="ECO:0000256" key="4">
    <source>
        <dbReference type="ARBA" id="ARBA00022692"/>
    </source>
</evidence>
<dbReference type="GO" id="GO:0016323">
    <property type="term" value="C:basolateral plasma membrane"/>
    <property type="evidence" value="ECO:0007669"/>
    <property type="project" value="TreeGrafter"/>
</dbReference>
<dbReference type="PROSITE" id="PS51465">
    <property type="entry name" value="KAZAL_2"/>
    <property type="match status" value="1"/>
</dbReference>
<dbReference type="PANTHER" id="PTHR11388:SF142">
    <property type="entry name" value="SOLUTE CARRIER ORGANIC ANION TRANSPORTER FAMILY MEMBER 5A1"/>
    <property type="match status" value="1"/>
</dbReference>
<evidence type="ECO:0000256" key="10">
    <source>
        <dbReference type="SAM" id="Phobius"/>
    </source>
</evidence>
<dbReference type="NCBIfam" id="TIGR00805">
    <property type="entry name" value="oat"/>
    <property type="match status" value="1"/>
</dbReference>
<dbReference type="Proteomes" id="UP000318571">
    <property type="component" value="Chromosome 7"/>
</dbReference>
<keyword evidence="3" id="KW-1003">Cell membrane</keyword>
<feature type="compositionally biased region" description="Polar residues" evidence="9">
    <location>
        <begin position="17"/>
        <end position="30"/>
    </location>
</feature>
<comment type="caution">
    <text evidence="12">The sequence shown here is derived from an EMBL/GenBank/DDBJ whole genome shotgun (WGS) entry which is preliminary data.</text>
</comment>
<sequence>MSSIRIDSKQLDHIESLGTSPASSSETSNGPRRGSNLYEANAIDTSPGQRHLPAHYQPSHQPSHQPHQPMHQSMHHHPGLHDDFQTATLTRRRGGRSPASTMSREFSGSIQLHHQAYVHGGGLGGGFQSPLCTNGARPHELQRPDSVITTSSIVSSDTASQVGDSSDVGHPPSVYAISGLYGPNRGPSSSSAKARHSAEQLTTAEKPRSSTLPQESSLNMHSDLTHTQKAKTAHAFPTVVHRRQSSNPVSGTNAGGGVPLGVNKWPQAHTSQTIPAILPSSVVSRVSGHRRSSSYGHHRALTNSVSLGAGGPSSSHHAAARIGHRRTGSSVIETLQTLTCSGAETDKTREESIAQFLENLKKEQQEKFEKQELHEMQDELEDLRECGIPGCHPAFIQGFASIKVFVFLLSILVTLQQALASGYISSVITTIEKRYEIPSSISGIIASMYELGNLGTVIFVSYLGSRRHIPVWIGMGVLVMGIGSITFSLPHFLAGNYMLRSDLNTSNDNICRVPTHGDGANPLLEQLPALDKIKSLTQGLNSPPLGPNSNNFIPREDNCIEQADESAAMPIVIFMIAQMLLGCGGSPLFTLGTTYIDNHVKRDDSSMYIGIMYSMCAFGPVCGFLLGAYLLSHYVDTFSFDLTNLHIEKVKVYIDEKYHHAMDPSIRPKHRNSESSEDVESYGKDIKDIPRSMWKLLTNKIYMITCMGACMELIIVSGFIIFLPKYLETQFNLGKSMASMFTGGIAIPGACIGIFFGGYILKRLQLRPKGAVQLVLFFNILCLSCYAMLFFFGCDNVKMAGTTMPYSTNTSEPFKINLTASCNFGCECDMNDVQPVCGANGLTYFSPCHAGCTSLGSTSDNYTDCACVLNSLDDPFAGANPLHGASAEVTMVPVATAGPCYSQCQMIMPFMVLLFFMTLVVAVTQMPVLMVVLRSVEEEEKAFALGIQFVIFRLFGYIPSPILFGNVIDSTCLLWKSTCAGEEGGRCLMYDIELFRYKYVGVCCVIKIISVIIFLIDWWLIRQRQQTEKKANVLTCLIPKGPFGCG</sequence>
<feature type="transmembrane region" description="Helical" evidence="10">
    <location>
        <begin position="608"/>
        <end position="631"/>
    </location>
</feature>
<evidence type="ECO:0000256" key="9">
    <source>
        <dbReference type="SAM" id="MobiDB-lite"/>
    </source>
</evidence>
<feature type="coiled-coil region" evidence="8">
    <location>
        <begin position="347"/>
        <end position="386"/>
    </location>
</feature>
<feature type="domain" description="Kazal-like" evidence="11">
    <location>
        <begin position="816"/>
        <end position="869"/>
    </location>
</feature>
<keyword evidence="13" id="KW-1185">Reference proteome</keyword>
<proteinExistence type="inferred from homology"/>
<evidence type="ECO:0000256" key="6">
    <source>
        <dbReference type="ARBA" id="ARBA00023136"/>
    </source>
</evidence>
<feature type="transmembrane region" description="Helical" evidence="10">
    <location>
        <begin position="469"/>
        <end position="493"/>
    </location>
</feature>
<dbReference type="InterPro" id="IPR036058">
    <property type="entry name" value="Kazal_dom_sf"/>
</dbReference>
<reference evidence="12 13" key="1">
    <citation type="journal article" date="2018" name="Nat. Ecol. Evol.">
        <title>Genomic signatures of mitonuclear coevolution across populations of Tigriopus californicus.</title>
        <authorList>
            <person name="Barreto F.S."/>
            <person name="Watson E.T."/>
            <person name="Lima T.G."/>
            <person name="Willett C.S."/>
            <person name="Edmands S."/>
            <person name="Li W."/>
            <person name="Burton R.S."/>
        </authorList>
    </citation>
    <scope>NUCLEOTIDE SEQUENCE [LARGE SCALE GENOMIC DNA]</scope>
    <source>
        <strain evidence="12 13">San Diego</strain>
    </source>
</reference>
<feature type="region of interest" description="Disordered" evidence="9">
    <location>
        <begin position="151"/>
        <end position="216"/>
    </location>
</feature>
<keyword evidence="5 10" id="KW-1133">Transmembrane helix</keyword>
<evidence type="ECO:0000256" key="3">
    <source>
        <dbReference type="ARBA" id="ARBA00022475"/>
    </source>
</evidence>
<feature type="transmembrane region" description="Helical" evidence="10">
    <location>
        <begin position="701"/>
        <end position="723"/>
    </location>
</feature>
<dbReference type="InterPro" id="IPR004156">
    <property type="entry name" value="OATP"/>
</dbReference>
<evidence type="ECO:0000259" key="11">
    <source>
        <dbReference type="PROSITE" id="PS51465"/>
    </source>
</evidence>
<feature type="transmembrane region" description="Helical" evidence="10">
    <location>
        <begin position="571"/>
        <end position="596"/>
    </location>
</feature>
<protein>
    <recommendedName>
        <fullName evidence="11">Kazal-like domain-containing protein</fullName>
    </recommendedName>
</protein>
<dbReference type="Pfam" id="PF07648">
    <property type="entry name" value="Kazal_2"/>
    <property type="match status" value="1"/>
</dbReference>
<keyword evidence="8" id="KW-0175">Coiled coil</keyword>
<feature type="transmembrane region" description="Helical" evidence="10">
    <location>
        <begin position="945"/>
        <end position="968"/>
    </location>
</feature>
<gene>
    <name evidence="12" type="ORF">TCAL_00274</name>
</gene>
<evidence type="ECO:0000256" key="8">
    <source>
        <dbReference type="SAM" id="Coils"/>
    </source>
</evidence>
<keyword evidence="7" id="KW-1015">Disulfide bond</keyword>
<dbReference type="GO" id="GO:0015347">
    <property type="term" value="F:sodium-independent organic anion transmembrane transporter activity"/>
    <property type="evidence" value="ECO:0007669"/>
    <property type="project" value="TreeGrafter"/>
</dbReference>
<dbReference type="PANTHER" id="PTHR11388">
    <property type="entry name" value="ORGANIC ANION TRANSPORTER"/>
    <property type="match status" value="1"/>
</dbReference>
<feature type="region of interest" description="Disordered" evidence="9">
    <location>
        <begin position="1"/>
        <end position="82"/>
    </location>
</feature>
<evidence type="ECO:0000313" key="12">
    <source>
        <dbReference type="EMBL" id="TRY71469.1"/>
    </source>
</evidence>
<dbReference type="SUPFAM" id="SSF100895">
    <property type="entry name" value="Kazal-type serine protease inhibitors"/>
    <property type="match status" value="1"/>
</dbReference>
<dbReference type="InterPro" id="IPR036259">
    <property type="entry name" value="MFS_trans_sf"/>
</dbReference>
<feature type="transmembrane region" description="Helical" evidence="10">
    <location>
        <begin position="910"/>
        <end position="933"/>
    </location>
</feature>
<dbReference type="AlphaFoldDB" id="A0A553P1A9"/>
<comment type="subcellular location">
    <subcellularLocation>
        <location evidence="1">Cell membrane</location>
        <topology evidence="1">Multi-pass membrane protein</topology>
    </subcellularLocation>
</comment>
<dbReference type="Gene3D" id="1.20.1250.20">
    <property type="entry name" value="MFS general substrate transporter like domains"/>
    <property type="match status" value="2"/>
</dbReference>
<feature type="compositionally biased region" description="Low complexity" evidence="9">
    <location>
        <begin position="57"/>
        <end position="72"/>
    </location>
</feature>
<feature type="compositionally biased region" description="Polar residues" evidence="9">
    <location>
        <begin position="199"/>
        <end position="216"/>
    </location>
</feature>
<evidence type="ECO:0000256" key="2">
    <source>
        <dbReference type="ARBA" id="ARBA00009657"/>
    </source>
</evidence>
<evidence type="ECO:0000313" key="13">
    <source>
        <dbReference type="Proteomes" id="UP000318571"/>
    </source>
</evidence>
<feature type="transmembrane region" description="Helical" evidence="10">
    <location>
        <begin position="441"/>
        <end position="463"/>
    </location>
</feature>